<organism evidence="7 8">
    <name type="scientific">Felis catus</name>
    <name type="common">Cat</name>
    <name type="synonym">Felis silvestris catus</name>
    <dbReference type="NCBI Taxonomy" id="9685"/>
    <lineage>
        <taxon>Eukaryota</taxon>
        <taxon>Metazoa</taxon>
        <taxon>Chordata</taxon>
        <taxon>Craniata</taxon>
        <taxon>Vertebrata</taxon>
        <taxon>Euteleostomi</taxon>
        <taxon>Mammalia</taxon>
        <taxon>Eutheria</taxon>
        <taxon>Laurasiatheria</taxon>
        <taxon>Carnivora</taxon>
        <taxon>Feliformia</taxon>
        <taxon>Felidae</taxon>
        <taxon>Felinae</taxon>
        <taxon>Felis</taxon>
    </lineage>
</organism>
<protein>
    <recommendedName>
        <fullName evidence="9">Solute carrier family 6 member 8</fullName>
    </recommendedName>
</protein>
<proteinExistence type="predicted"/>
<feature type="transmembrane region" description="Helical" evidence="6">
    <location>
        <begin position="67"/>
        <end position="100"/>
    </location>
</feature>
<evidence type="ECO:0000256" key="1">
    <source>
        <dbReference type="ARBA" id="ARBA00004141"/>
    </source>
</evidence>
<dbReference type="InterPro" id="IPR000175">
    <property type="entry name" value="Na/ntran_symport"/>
</dbReference>
<keyword evidence="8" id="KW-1185">Reference proteome</keyword>
<feature type="transmembrane region" description="Helical" evidence="6">
    <location>
        <begin position="359"/>
        <end position="378"/>
    </location>
</feature>
<dbReference type="PANTHER" id="PTHR11616:SF96">
    <property type="entry name" value="SODIUM- AND CHLORIDE-DEPENDENT CREATINE TRANSPORTER 1"/>
    <property type="match status" value="1"/>
</dbReference>
<keyword evidence="4 6" id="KW-1133">Transmembrane helix</keyword>
<reference evidence="7" key="2">
    <citation type="submission" date="2025-08" db="UniProtKB">
        <authorList>
            <consortium name="Ensembl"/>
        </authorList>
    </citation>
    <scope>IDENTIFICATION</scope>
    <source>
        <strain evidence="7">breed Abyssinian</strain>
    </source>
</reference>
<reference evidence="7 8" key="1">
    <citation type="submission" date="2021-02" db="EMBL/GenBank/DDBJ databases">
        <title>Safari Cat Assemblies.</title>
        <authorList>
            <person name="Bredemeyer K.R."/>
            <person name="Murphy W.J."/>
        </authorList>
    </citation>
    <scope>NUCLEOTIDE SEQUENCE [LARGE SCALE GENOMIC DNA]</scope>
</reference>
<dbReference type="Proteomes" id="UP000823872">
    <property type="component" value="Chromosome X"/>
</dbReference>
<feature type="transmembrane region" description="Helical" evidence="6">
    <location>
        <begin position="282"/>
        <end position="298"/>
    </location>
</feature>
<evidence type="ECO:0000256" key="2">
    <source>
        <dbReference type="ARBA" id="ARBA00022448"/>
    </source>
</evidence>
<keyword evidence="5 6" id="KW-0472">Membrane</keyword>
<feature type="transmembrane region" description="Helical" evidence="6">
    <location>
        <begin position="120"/>
        <end position="137"/>
    </location>
</feature>
<sequence>GRTCQQPADRRPPGPGHRGEQSLSALGVGGLDVPGALNWEVTLCLQACWVLAYFCVCKGGVKSTGKIVYFTATFPCMVLIVLLVRGVLLSGALDGIIYYVKLDWSKLGSPQVWIDAGTQIFFSFAIGLGALTALGSYNRFNNNCYKDAIILALIYSGTSFFAGFVVFSILGFMAAEQGVHISKVAESGPGLAFIASPLAVTLMPVAPLWAALFFFMLLLLGLDSQFVGVEGFITGLLDLLPASYYFRFQREISVALCCALCFVIDLSMVTDGGMYVFQLFDYYSAFWECVVVAWVYGADRFMDDVACMIRYRPCPWMKWCWSFFTPLVCMVIFIFNVVYYKPLVYNTYVYPWWGEAMGWGFALSSMLCVPLHLLGCLLRAKGTVAEVSPLHPLFPGTWGKEEIS</sequence>
<evidence type="ECO:0000256" key="6">
    <source>
        <dbReference type="SAM" id="Phobius"/>
    </source>
</evidence>
<evidence type="ECO:0000313" key="7">
    <source>
        <dbReference type="Ensembl" id="ENSFCTP00005001401.1"/>
    </source>
</evidence>
<evidence type="ECO:0000256" key="5">
    <source>
        <dbReference type="ARBA" id="ARBA00023136"/>
    </source>
</evidence>
<dbReference type="GeneTree" id="ENSGT00940000155869"/>
<dbReference type="PANTHER" id="PTHR11616">
    <property type="entry name" value="SODIUM/CHLORIDE DEPENDENT TRANSPORTER"/>
    <property type="match status" value="1"/>
</dbReference>
<dbReference type="InterPro" id="IPR037272">
    <property type="entry name" value="SNS_sf"/>
</dbReference>
<dbReference type="Pfam" id="PF00209">
    <property type="entry name" value="SNF"/>
    <property type="match status" value="1"/>
</dbReference>
<feature type="transmembrane region" description="Helical" evidence="6">
    <location>
        <begin position="194"/>
        <end position="220"/>
    </location>
</feature>
<dbReference type="PROSITE" id="PS50267">
    <property type="entry name" value="NA_NEUROTRAN_SYMP_3"/>
    <property type="match status" value="1"/>
</dbReference>
<name>A0ABI7VU44_FELCA</name>
<comment type="subcellular location">
    <subcellularLocation>
        <location evidence="1">Membrane</location>
        <topology evidence="1">Multi-pass membrane protein</topology>
    </subcellularLocation>
</comment>
<dbReference type="SUPFAM" id="SSF161070">
    <property type="entry name" value="SNF-like"/>
    <property type="match status" value="1"/>
</dbReference>
<dbReference type="PRINTS" id="PR00176">
    <property type="entry name" value="NANEUSMPORT"/>
</dbReference>
<feature type="transmembrane region" description="Helical" evidence="6">
    <location>
        <begin position="149"/>
        <end position="174"/>
    </location>
</feature>
<feature type="transmembrane region" description="Helical" evidence="6">
    <location>
        <begin position="319"/>
        <end position="339"/>
    </location>
</feature>
<evidence type="ECO:0000313" key="8">
    <source>
        <dbReference type="Proteomes" id="UP000823872"/>
    </source>
</evidence>
<keyword evidence="3 6" id="KW-0812">Transmembrane</keyword>
<dbReference type="Ensembl" id="ENSFCTT00005002407.1">
    <property type="protein sequence ID" value="ENSFCTP00005001401.1"/>
    <property type="gene ID" value="ENSFCTG00005000916.1"/>
</dbReference>
<feature type="transmembrane region" description="Helical" evidence="6">
    <location>
        <begin position="252"/>
        <end position="270"/>
    </location>
</feature>
<evidence type="ECO:0000256" key="4">
    <source>
        <dbReference type="ARBA" id="ARBA00022989"/>
    </source>
</evidence>
<evidence type="ECO:0008006" key="9">
    <source>
        <dbReference type="Google" id="ProtNLM"/>
    </source>
</evidence>
<reference evidence="7" key="3">
    <citation type="submission" date="2025-09" db="UniProtKB">
        <authorList>
            <consortium name="Ensembl"/>
        </authorList>
    </citation>
    <scope>IDENTIFICATION</scope>
    <source>
        <strain evidence="7">breed Abyssinian</strain>
    </source>
</reference>
<accession>A0ABI7VU44</accession>
<keyword evidence="2" id="KW-0813">Transport</keyword>
<evidence type="ECO:0000256" key="3">
    <source>
        <dbReference type="ARBA" id="ARBA00022692"/>
    </source>
</evidence>